<gene>
    <name evidence="2" type="ORF">A7U43_19000</name>
</gene>
<evidence type="ECO:0000256" key="1">
    <source>
        <dbReference type="SAM" id="Phobius"/>
    </source>
</evidence>
<protein>
    <recommendedName>
        <fullName evidence="4">TPR repeat-containing protein</fullName>
    </recommendedName>
</protein>
<accession>A0A172UQP7</accession>
<evidence type="ECO:0000313" key="2">
    <source>
        <dbReference type="EMBL" id="ANE81094.1"/>
    </source>
</evidence>
<feature type="transmembrane region" description="Helical" evidence="1">
    <location>
        <begin position="12"/>
        <end position="37"/>
    </location>
</feature>
<keyword evidence="1" id="KW-1133">Transmembrane helix</keyword>
<dbReference type="STRING" id="1682113.A7U43_19000"/>
<evidence type="ECO:0000313" key="3">
    <source>
        <dbReference type="Proteomes" id="UP000077143"/>
    </source>
</evidence>
<proteinExistence type="predicted"/>
<keyword evidence="1" id="KW-0812">Transmembrane</keyword>
<dbReference type="KEGG" id="madi:A7U43_19000"/>
<dbReference type="Proteomes" id="UP000077143">
    <property type="component" value="Chromosome"/>
</dbReference>
<organism evidence="2 3">
    <name type="scientific">Mycobacterium adipatum</name>
    <dbReference type="NCBI Taxonomy" id="1682113"/>
    <lineage>
        <taxon>Bacteria</taxon>
        <taxon>Bacillati</taxon>
        <taxon>Actinomycetota</taxon>
        <taxon>Actinomycetes</taxon>
        <taxon>Mycobacteriales</taxon>
        <taxon>Mycobacteriaceae</taxon>
        <taxon>Mycobacterium</taxon>
    </lineage>
</organism>
<reference evidence="2 3" key="1">
    <citation type="submission" date="2016-05" db="EMBL/GenBank/DDBJ databases">
        <title>Complete genome sequence of a phthalic acid esters degrading Mycobacterium sp. YC-RL4.</title>
        <authorList>
            <person name="Ren L."/>
            <person name="Fan S."/>
            <person name="Ruth N."/>
            <person name="Jia Y."/>
            <person name="Wang J."/>
            <person name="Qiao C."/>
        </authorList>
    </citation>
    <scope>NUCLEOTIDE SEQUENCE [LARGE SCALE GENOMIC DNA]</scope>
    <source>
        <strain evidence="2 3">YC-RL4</strain>
    </source>
</reference>
<dbReference type="OrthoDB" id="4485518at2"/>
<sequence length="156" mass="17284">MTDGARALRIQLLIGFMCVALVVYFLMLGRTALAFIASGEAAAIGLGVALLALPIVGLWAMLATLRAGLAHQRLVRLAREAGMDLDVGALPRRPSGRIERPAADALFEKTRDELEADRDNWVRWYRLARAYDYAGDRGRARETMRTAVEMERAGRR</sequence>
<evidence type="ECO:0008006" key="4">
    <source>
        <dbReference type="Google" id="ProtNLM"/>
    </source>
</evidence>
<keyword evidence="3" id="KW-1185">Reference proteome</keyword>
<feature type="transmembrane region" description="Helical" evidence="1">
    <location>
        <begin position="43"/>
        <end position="69"/>
    </location>
</feature>
<name>A0A172UQP7_9MYCO</name>
<keyword evidence="1" id="KW-0472">Membrane</keyword>
<dbReference type="AlphaFoldDB" id="A0A172UQP7"/>
<dbReference type="EMBL" id="CP015596">
    <property type="protein sequence ID" value="ANE81094.1"/>
    <property type="molecule type" value="Genomic_DNA"/>
</dbReference>
<dbReference type="RefSeq" id="WP_067998385.1">
    <property type="nucleotide sequence ID" value="NZ_CP015596.1"/>
</dbReference>